<dbReference type="PROSITE" id="PS50082">
    <property type="entry name" value="WD_REPEATS_2"/>
    <property type="match status" value="3"/>
</dbReference>
<dbReference type="InterPro" id="IPR015943">
    <property type="entry name" value="WD40/YVTN_repeat-like_dom_sf"/>
</dbReference>
<dbReference type="WBParaSite" id="HCON_00168280-00001">
    <property type="protein sequence ID" value="HCON_00168280-00001"/>
    <property type="gene ID" value="HCON_00168280"/>
</dbReference>
<dbReference type="InterPro" id="IPR042755">
    <property type="entry name" value="COP1"/>
</dbReference>
<dbReference type="Pfam" id="PF00400">
    <property type="entry name" value="WD40"/>
    <property type="match status" value="4"/>
</dbReference>
<dbReference type="PANTHER" id="PTHR44080:SF1">
    <property type="entry name" value="E3 UBIQUITIN-PROTEIN LIGASE COP1"/>
    <property type="match status" value="1"/>
</dbReference>
<feature type="compositionally biased region" description="Polar residues" evidence="4">
    <location>
        <begin position="132"/>
        <end position="151"/>
    </location>
</feature>
<dbReference type="InterPro" id="IPR001680">
    <property type="entry name" value="WD40_rpt"/>
</dbReference>
<evidence type="ECO:0000313" key="5">
    <source>
        <dbReference type="Proteomes" id="UP000025227"/>
    </source>
</evidence>
<keyword evidence="2" id="KW-0677">Repeat</keyword>
<dbReference type="PROSITE" id="PS50294">
    <property type="entry name" value="WD_REPEATS_REGION"/>
    <property type="match status" value="1"/>
</dbReference>
<organism evidence="5 6">
    <name type="scientific">Haemonchus contortus</name>
    <name type="common">Barber pole worm</name>
    <dbReference type="NCBI Taxonomy" id="6289"/>
    <lineage>
        <taxon>Eukaryota</taxon>
        <taxon>Metazoa</taxon>
        <taxon>Ecdysozoa</taxon>
        <taxon>Nematoda</taxon>
        <taxon>Chromadorea</taxon>
        <taxon>Rhabditida</taxon>
        <taxon>Rhabditina</taxon>
        <taxon>Rhabditomorpha</taxon>
        <taxon>Strongyloidea</taxon>
        <taxon>Trichostrongylidae</taxon>
        <taxon>Haemonchus</taxon>
    </lineage>
</organism>
<evidence type="ECO:0000256" key="4">
    <source>
        <dbReference type="SAM" id="MobiDB-lite"/>
    </source>
</evidence>
<dbReference type="OrthoDB" id="273771at2759"/>
<feature type="region of interest" description="Disordered" evidence="4">
    <location>
        <begin position="1"/>
        <end position="39"/>
    </location>
</feature>
<feature type="repeat" description="WD" evidence="3">
    <location>
        <begin position="304"/>
        <end position="339"/>
    </location>
</feature>
<feature type="region of interest" description="Disordered" evidence="4">
    <location>
        <begin position="194"/>
        <end position="215"/>
    </location>
</feature>
<evidence type="ECO:0000256" key="2">
    <source>
        <dbReference type="ARBA" id="ARBA00022737"/>
    </source>
</evidence>
<dbReference type="Proteomes" id="UP000025227">
    <property type="component" value="Unplaced"/>
</dbReference>
<feature type="compositionally biased region" description="Polar residues" evidence="4">
    <location>
        <begin position="87"/>
        <end position="106"/>
    </location>
</feature>
<proteinExistence type="predicted"/>
<sequence>MTHHSPSGQQKVQQASDASSCTDNASYSSAECRNDAVSQSRSERQRALLSIFFDCFEAQRCKEIAAAKRDLERCRRDRDSVLLNGSPKVNESNASGENLECSTSDSPEPKVKRLRCRGPAISCARMERGSDKQSSQNTACPTEKPTTSSCQYKAKSEDSVQSQASVGSPKTPSSTQQFEDRVIRNMDALVQAYTNSESEGSETRDDRVAESSSSCESDLSEFGKIIEETTRYGETVHLASLKYDISNAAYQSTVSSLEFSSADNSLFSVADISRTIQVFDIKTVLKEPNEFHYPIAKMDCNAKISCVAWSPLMASVMVNSGYDGSVTVWDINKVRRLRKFNEHEKRCWSVSFARTDNHICATGSNDCSVKIWNLNMANSVMTIRPYFVVCTVNFGFTKNELAVGSADRSVYLYDLRQPLRPLNVFAGHRQAVSYVRYLNPEEIVSASTDNNLRLWNTRSAECTRVFYGHRNTKNFVGLSSCGDHILTGSEDNRAYVYYKAVSRPILCYDVDSAQSIVTGFDSNSSAFENDSEVFVSAVAWRPDSDEVLVGNSVGKVDVLKLS</sequence>
<feature type="compositionally biased region" description="Polar residues" evidence="4">
    <location>
        <begin position="159"/>
        <end position="177"/>
    </location>
</feature>
<keyword evidence="5" id="KW-1185">Reference proteome</keyword>
<feature type="region of interest" description="Disordered" evidence="4">
    <location>
        <begin position="126"/>
        <end position="177"/>
    </location>
</feature>
<dbReference type="InterPro" id="IPR019775">
    <property type="entry name" value="WD40_repeat_CS"/>
</dbReference>
<dbReference type="InterPro" id="IPR020472">
    <property type="entry name" value="WD40_PAC1"/>
</dbReference>
<name>A0A7I5EE20_HAECO</name>
<feature type="region of interest" description="Disordered" evidence="4">
    <location>
        <begin position="82"/>
        <end position="112"/>
    </location>
</feature>
<dbReference type="PROSITE" id="PS00678">
    <property type="entry name" value="WD_REPEATS_1"/>
    <property type="match status" value="2"/>
</dbReference>
<dbReference type="InterPro" id="IPR036322">
    <property type="entry name" value="WD40_repeat_dom_sf"/>
</dbReference>
<reference evidence="6" key="1">
    <citation type="submission" date="2020-12" db="UniProtKB">
        <authorList>
            <consortium name="WormBaseParasite"/>
        </authorList>
    </citation>
    <scope>IDENTIFICATION</scope>
    <source>
        <strain evidence="6">MHco3</strain>
    </source>
</reference>
<dbReference type="AlphaFoldDB" id="A0A7I5EE20"/>
<accession>A0A7I5EE20</accession>
<dbReference type="SMART" id="SM00320">
    <property type="entry name" value="WD40"/>
    <property type="match status" value="6"/>
</dbReference>
<feature type="repeat" description="WD" evidence="3">
    <location>
        <begin position="340"/>
        <end position="382"/>
    </location>
</feature>
<dbReference type="SUPFAM" id="SSF50978">
    <property type="entry name" value="WD40 repeat-like"/>
    <property type="match status" value="1"/>
</dbReference>
<evidence type="ECO:0000313" key="6">
    <source>
        <dbReference type="WBParaSite" id="HCON_00168280-00001"/>
    </source>
</evidence>
<keyword evidence="1 3" id="KW-0853">WD repeat</keyword>
<evidence type="ECO:0000256" key="3">
    <source>
        <dbReference type="PROSITE-ProRule" id="PRU00221"/>
    </source>
</evidence>
<dbReference type="GO" id="GO:0043161">
    <property type="term" value="P:proteasome-mediated ubiquitin-dependent protein catabolic process"/>
    <property type="evidence" value="ECO:0007669"/>
    <property type="project" value="TreeGrafter"/>
</dbReference>
<feature type="repeat" description="WD" evidence="3">
    <location>
        <begin position="425"/>
        <end position="465"/>
    </location>
</feature>
<evidence type="ECO:0000256" key="1">
    <source>
        <dbReference type="ARBA" id="ARBA00022574"/>
    </source>
</evidence>
<dbReference type="GO" id="GO:0061630">
    <property type="term" value="F:ubiquitin protein ligase activity"/>
    <property type="evidence" value="ECO:0007669"/>
    <property type="project" value="InterPro"/>
</dbReference>
<protein>
    <submittedName>
        <fullName evidence="6">WD_REPEATS_REGION domain-containing protein</fullName>
    </submittedName>
</protein>
<dbReference type="Gene3D" id="2.130.10.10">
    <property type="entry name" value="YVTN repeat-like/Quinoprotein amine dehydrogenase"/>
    <property type="match status" value="1"/>
</dbReference>
<dbReference type="PANTHER" id="PTHR44080">
    <property type="entry name" value="E3 UBIQUITIN-PROTEIN LIGASE COP1"/>
    <property type="match status" value="1"/>
</dbReference>
<dbReference type="PRINTS" id="PR00320">
    <property type="entry name" value="GPROTEINBRPT"/>
</dbReference>